<name>A0A0D8XSA9_DICVI</name>
<proteinExistence type="predicted"/>
<dbReference type="Proteomes" id="UP000053766">
    <property type="component" value="Unassembled WGS sequence"/>
</dbReference>
<keyword evidence="2" id="KW-1185">Reference proteome</keyword>
<gene>
    <name evidence="1" type="ORF">DICVIV_06374</name>
</gene>
<dbReference type="EMBL" id="KN716303">
    <property type="protein sequence ID" value="KJH47533.1"/>
    <property type="molecule type" value="Genomic_DNA"/>
</dbReference>
<reference evidence="2" key="2">
    <citation type="journal article" date="2016" name="Sci. Rep.">
        <title>Dictyocaulus viviparus genome, variome and transcriptome elucidate lungworm biology and support future intervention.</title>
        <authorList>
            <person name="McNulty S.N."/>
            <person name="Strube C."/>
            <person name="Rosa B.A."/>
            <person name="Martin J.C."/>
            <person name="Tyagi R."/>
            <person name="Choi Y.J."/>
            <person name="Wang Q."/>
            <person name="Hallsworth Pepin K."/>
            <person name="Zhang X."/>
            <person name="Ozersky P."/>
            <person name="Wilson R.K."/>
            <person name="Sternberg P.W."/>
            <person name="Gasser R.B."/>
            <person name="Mitreva M."/>
        </authorList>
    </citation>
    <scope>NUCLEOTIDE SEQUENCE [LARGE SCALE GENOMIC DNA]</scope>
    <source>
        <strain evidence="2">HannoverDv2000</strain>
    </source>
</reference>
<dbReference type="OrthoDB" id="5869556at2759"/>
<accession>A0A0D8XSA9</accession>
<evidence type="ECO:0000313" key="1">
    <source>
        <dbReference type="EMBL" id="KJH47533.1"/>
    </source>
</evidence>
<evidence type="ECO:0000313" key="2">
    <source>
        <dbReference type="Proteomes" id="UP000053766"/>
    </source>
</evidence>
<sequence>MDADENLAGDDQQQGELNYFDHYSHLLQYPCIKQAVATYDWTKHRSRLLESALNRIEAGVFTVVNTAAKKILEVHRNCYVRPKEIVASVYNTGIEKTKAVVETSTDFAVRGGTFGLGAAVVATQVSLTLSTGCALLILNTIEEARKAGLSMLCAIRNAEQLIEQKIWHAVNEGIRVAKVPAAKLAESTNVFLDVVSVLVERSFGIVVEDNVECSVKQRVTVLAQKIVEAINDKARSKVIEPFSNHVRFLIDQLSKKFALVDLILSKHEWVLGKVIELSSSIHDMKIRIENEAIECRTRPEEVLMKSIRSISSKLKDNLQALKDKQIFGDGTKLESLINYLQEIDKNLGESNDIYEVRNEVYELIIHFLRYWCTIKKCDSVNCKKRMLKRKN</sequence>
<dbReference type="AlphaFoldDB" id="A0A0D8XSA9"/>
<reference evidence="1 2" key="1">
    <citation type="submission" date="2013-11" db="EMBL/GenBank/DDBJ databases">
        <title>Draft genome of the bovine lungworm Dictyocaulus viviparus.</title>
        <authorList>
            <person name="Mitreva M."/>
        </authorList>
    </citation>
    <scope>NUCLEOTIDE SEQUENCE [LARGE SCALE GENOMIC DNA]</scope>
    <source>
        <strain evidence="1 2">HannoverDv2000</strain>
    </source>
</reference>
<protein>
    <submittedName>
        <fullName evidence="1">Uncharacterized protein</fullName>
    </submittedName>
</protein>
<organism evidence="1 2">
    <name type="scientific">Dictyocaulus viviparus</name>
    <name type="common">Bovine lungworm</name>
    <dbReference type="NCBI Taxonomy" id="29172"/>
    <lineage>
        <taxon>Eukaryota</taxon>
        <taxon>Metazoa</taxon>
        <taxon>Ecdysozoa</taxon>
        <taxon>Nematoda</taxon>
        <taxon>Chromadorea</taxon>
        <taxon>Rhabditida</taxon>
        <taxon>Rhabditina</taxon>
        <taxon>Rhabditomorpha</taxon>
        <taxon>Strongyloidea</taxon>
        <taxon>Metastrongylidae</taxon>
        <taxon>Dictyocaulus</taxon>
    </lineage>
</organism>